<dbReference type="PANTHER" id="PTHR43031:SF18">
    <property type="entry name" value="RHODANESE-RELATED SULFURTRANSFERASES"/>
    <property type="match status" value="1"/>
</dbReference>
<gene>
    <name evidence="3" type="ORF">ISQ64_02840</name>
</gene>
<dbReference type="EMBL" id="JADHQD010000012">
    <property type="protein sequence ID" value="MBL6818324.1"/>
    <property type="molecule type" value="Genomic_DNA"/>
</dbReference>
<dbReference type="PANTHER" id="PTHR43031">
    <property type="entry name" value="FAD-DEPENDENT OXIDOREDUCTASE"/>
    <property type="match status" value="1"/>
</dbReference>
<evidence type="ECO:0000256" key="1">
    <source>
        <dbReference type="SAM" id="Phobius"/>
    </source>
</evidence>
<protein>
    <submittedName>
        <fullName evidence="3">Rhodanese-like domain-containing protein</fullName>
    </submittedName>
</protein>
<dbReference type="InterPro" id="IPR001763">
    <property type="entry name" value="Rhodanese-like_dom"/>
</dbReference>
<keyword evidence="1" id="KW-0812">Transmembrane</keyword>
<evidence type="ECO:0000313" key="4">
    <source>
        <dbReference type="Proteomes" id="UP000711391"/>
    </source>
</evidence>
<dbReference type="CDD" id="cd00158">
    <property type="entry name" value="RHOD"/>
    <property type="match status" value="1"/>
</dbReference>
<dbReference type="InterPro" id="IPR050229">
    <property type="entry name" value="GlpE_sulfurtransferase"/>
</dbReference>
<accession>A0A937IDM5</accession>
<keyword evidence="1" id="KW-0472">Membrane</keyword>
<dbReference type="Proteomes" id="UP000711391">
    <property type="component" value="Unassembled WGS sequence"/>
</dbReference>
<feature type="domain" description="Rhodanese" evidence="2">
    <location>
        <begin position="47"/>
        <end position="136"/>
    </location>
</feature>
<proteinExistence type="predicted"/>
<dbReference type="Gene3D" id="3.40.250.10">
    <property type="entry name" value="Rhodanese-like domain"/>
    <property type="match status" value="1"/>
</dbReference>
<feature type="transmembrane region" description="Helical" evidence="1">
    <location>
        <begin position="12"/>
        <end position="30"/>
    </location>
</feature>
<comment type="caution">
    <text evidence="3">The sequence shown here is derived from an EMBL/GenBank/DDBJ whole genome shotgun (WGS) entry which is preliminary data.</text>
</comment>
<dbReference type="InterPro" id="IPR036873">
    <property type="entry name" value="Rhodanese-like_dom_sf"/>
</dbReference>
<evidence type="ECO:0000259" key="2">
    <source>
        <dbReference type="PROSITE" id="PS50206"/>
    </source>
</evidence>
<keyword evidence="1" id="KW-1133">Transmembrane helix</keyword>
<organism evidence="3 4">
    <name type="scientific">SAR86 cluster bacterium</name>
    <dbReference type="NCBI Taxonomy" id="2030880"/>
    <lineage>
        <taxon>Bacteria</taxon>
        <taxon>Pseudomonadati</taxon>
        <taxon>Pseudomonadota</taxon>
        <taxon>Gammaproteobacteria</taxon>
        <taxon>SAR86 cluster</taxon>
    </lineage>
</organism>
<sequence>MNNFISFLIEHYYYSAPLLVLFILLIRSSAMKGGKKVTVQELISITNEGRAQLIDLRPSSEFNDGHITGSINIPFSDLENRSHEIKSYDDRSLVLICETGSQSANAGEALQKLGFKDTLILSGGIGQWRMDNLPLI</sequence>
<reference evidence="3" key="1">
    <citation type="submission" date="2020-10" db="EMBL/GenBank/DDBJ databases">
        <title>Microbiome of the Black Sea water column analyzed by genome centric metagenomics.</title>
        <authorList>
            <person name="Cabello-Yeves P.J."/>
            <person name="Callieri C."/>
            <person name="Picazo A."/>
            <person name="Mehrshad M."/>
            <person name="Haro-Moreno J.M."/>
            <person name="Roda-Garcia J."/>
            <person name="Dzembekova N."/>
            <person name="Slabakova V."/>
            <person name="Slabakova N."/>
            <person name="Moncheva S."/>
            <person name="Rodriguez-Valera F."/>
        </authorList>
    </citation>
    <scope>NUCLEOTIDE SEQUENCE</scope>
    <source>
        <strain evidence="3">BS307-5m-G50</strain>
    </source>
</reference>
<dbReference type="PROSITE" id="PS50206">
    <property type="entry name" value="RHODANESE_3"/>
    <property type="match status" value="1"/>
</dbReference>
<dbReference type="SUPFAM" id="SSF52821">
    <property type="entry name" value="Rhodanese/Cell cycle control phosphatase"/>
    <property type="match status" value="1"/>
</dbReference>
<dbReference type="AlphaFoldDB" id="A0A937IDM5"/>
<evidence type="ECO:0000313" key="3">
    <source>
        <dbReference type="EMBL" id="MBL6818324.1"/>
    </source>
</evidence>
<dbReference type="Pfam" id="PF00581">
    <property type="entry name" value="Rhodanese"/>
    <property type="match status" value="1"/>
</dbReference>
<dbReference type="SMART" id="SM00450">
    <property type="entry name" value="RHOD"/>
    <property type="match status" value="1"/>
</dbReference>
<name>A0A937IDM5_9GAMM</name>